<dbReference type="SUPFAM" id="SSF48452">
    <property type="entry name" value="TPR-like"/>
    <property type="match status" value="1"/>
</dbReference>
<organism evidence="3">
    <name type="scientific">Ditylum brightwellii</name>
    <dbReference type="NCBI Taxonomy" id="49249"/>
    <lineage>
        <taxon>Eukaryota</taxon>
        <taxon>Sar</taxon>
        <taxon>Stramenopiles</taxon>
        <taxon>Ochrophyta</taxon>
        <taxon>Bacillariophyta</taxon>
        <taxon>Mediophyceae</taxon>
        <taxon>Lithodesmiophycidae</taxon>
        <taxon>Lithodesmiales</taxon>
        <taxon>Lithodesmiaceae</taxon>
        <taxon>Ditylum</taxon>
    </lineage>
</organism>
<feature type="compositionally biased region" description="Basic residues" evidence="2">
    <location>
        <begin position="1"/>
        <end position="20"/>
    </location>
</feature>
<keyword evidence="1" id="KW-0175">Coiled coil</keyword>
<name>A0A7S2E7A9_9STRA</name>
<dbReference type="InterPro" id="IPR011990">
    <property type="entry name" value="TPR-like_helical_dom_sf"/>
</dbReference>
<dbReference type="AlphaFoldDB" id="A0A7S2E7A9"/>
<accession>A0A7S2E7A9</accession>
<proteinExistence type="predicted"/>
<dbReference type="EMBL" id="HBGN01008280">
    <property type="protein sequence ID" value="CAD9319203.1"/>
    <property type="molecule type" value="Transcribed_RNA"/>
</dbReference>
<sequence>MPGGNKKKNKKKTNNARKQQKPVDLDTVMKQADAAVESSDLQTALGLYDYVAKTLRKNRSSSSSSGGGEEEGPSDEALLLSSVLSKLGEVKVSMEDQEGGKTDFLEAISLLGNGNGNNDEIMEDGDAAATTTTTTSLPNAMEVAQRHEMKAGLHLYIGQLSSAEEALQSYKHGVIEWTNCISILERVGDVNKKEDDDMEEEGGEKVSAAEALTEAKRQLIGVHCSIAELYMTDLCYEPDAESQCELSLKTALSLDDVHTSSQPDALQTIANLRLSQNRGVEAVDYMLNAYQRMKLGVEALSNLVGLGRDDDDKKVMVMEDQAKELVDVEAASSLPGFEFRCQSAKLFLECASVLEDSKNGDGNDENNGNENSSENAKKQEACIEASIQLLGSLLSENDEVVEVWYLLGVAFMAATPPNSDEARFYWEKALEMLHKVKEELEQAMTGGDSEEELQEQLSEVECQIEEINEKLVEVGEIDRCNMEQG</sequence>
<feature type="coiled-coil region" evidence="1">
    <location>
        <begin position="450"/>
        <end position="477"/>
    </location>
</feature>
<feature type="compositionally biased region" description="Low complexity" evidence="2">
    <location>
        <begin position="365"/>
        <end position="374"/>
    </location>
</feature>
<dbReference type="Gene3D" id="1.25.40.10">
    <property type="entry name" value="Tetratricopeptide repeat domain"/>
    <property type="match status" value="1"/>
</dbReference>
<feature type="region of interest" description="Disordered" evidence="2">
    <location>
        <begin position="1"/>
        <end position="27"/>
    </location>
</feature>
<evidence type="ECO:0000256" key="1">
    <source>
        <dbReference type="SAM" id="Coils"/>
    </source>
</evidence>
<evidence type="ECO:0000256" key="2">
    <source>
        <dbReference type="SAM" id="MobiDB-lite"/>
    </source>
</evidence>
<feature type="region of interest" description="Disordered" evidence="2">
    <location>
        <begin position="357"/>
        <end position="377"/>
    </location>
</feature>
<reference evidence="3" key="1">
    <citation type="submission" date="2021-01" db="EMBL/GenBank/DDBJ databases">
        <authorList>
            <person name="Corre E."/>
            <person name="Pelletier E."/>
            <person name="Niang G."/>
            <person name="Scheremetjew M."/>
            <person name="Finn R."/>
            <person name="Kale V."/>
            <person name="Holt S."/>
            <person name="Cochrane G."/>
            <person name="Meng A."/>
            <person name="Brown T."/>
            <person name="Cohen L."/>
        </authorList>
    </citation>
    <scope>NUCLEOTIDE SEQUENCE</scope>
    <source>
        <strain evidence="3">Pop2</strain>
    </source>
</reference>
<evidence type="ECO:0000313" key="3">
    <source>
        <dbReference type="EMBL" id="CAD9319203.1"/>
    </source>
</evidence>
<gene>
    <name evidence="3" type="ORF">DBRI1063_LOCUS5286</name>
</gene>
<protein>
    <submittedName>
        <fullName evidence="3">Uncharacterized protein</fullName>
    </submittedName>
</protein>